<dbReference type="Proteomes" id="UP000722791">
    <property type="component" value="Unassembled WGS sequence"/>
</dbReference>
<proteinExistence type="predicted"/>
<evidence type="ECO:0000313" key="2">
    <source>
        <dbReference type="EMBL" id="GIM11944.1"/>
    </source>
</evidence>
<dbReference type="EMBL" id="BNCQ01000041">
    <property type="protein sequence ID" value="GIM11944.1"/>
    <property type="molecule type" value="Genomic_DNA"/>
</dbReference>
<name>A0A8J4LVN4_9CHLO</name>
<accession>A0A8J4LVN4</accession>
<evidence type="ECO:0000256" key="1">
    <source>
        <dbReference type="SAM" id="MobiDB-lite"/>
    </source>
</evidence>
<organism evidence="2 3">
    <name type="scientific">Volvox reticuliferus</name>
    <dbReference type="NCBI Taxonomy" id="1737510"/>
    <lineage>
        <taxon>Eukaryota</taxon>
        <taxon>Viridiplantae</taxon>
        <taxon>Chlorophyta</taxon>
        <taxon>core chlorophytes</taxon>
        <taxon>Chlorophyceae</taxon>
        <taxon>CS clade</taxon>
        <taxon>Chlamydomonadales</taxon>
        <taxon>Volvocaceae</taxon>
        <taxon>Volvox</taxon>
    </lineage>
</organism>
<comment type="caution">
    <text evidence="2">The sequence shown here is derived from an EMBL/GenBank/DDBJ whole genome shotgun (WGS) entry which is preliminary data.</text>
</comment>
<feature type="compositionally biased region" description="Low complexity" evidence="1">
    <location>
        <begin position="9"/>
        <end position="26"/>
    </location>
</feature>
<sequence length="151" mass="15468">MRIAASPISKSGSGLHLTSTLSSPLPDDGSFPVPTVRNPSQPPTWIATITNGMLGSSGLILERTSSMSKISGSLSTTSSKTSLARSSALMPPSPLLSRGCSCTKLLQKDSASRSLKPISALGCRPKARGVSGGICSSMNSSTYGQHRCGEG</sequence>
<dbReference type="AlphaFoldDB" id="A0A8J4LVN4"/>
<evidence type="ECO:0000313" key="3">
    <source>
        <dbReference type="Proteomes" id="UP000722791"/>
    </source>
</evidence>
<feature type="region of interest" description="Disordered" evidence="1">
    <location>
        <begin position="70"/>
        <end position="90"/>
    </location>
</feature>
<gene>
    <name evidence="2" type="ORF">Vretimale_15382</name>
</gene>
<protein>
    <submittedName>
        <fullName evidence="2">Uncharacterized protein</fullName>
    </submittedName>
</protein>
<reference evidence="2" key="1">
    <citation type="journal article" date="2021" name="Proc. Natl. Acad. Sci. U.S.A.">
        <title>Three genomes in the algal genus Volvox reveal the fate of a haploid sex-determining region after a transition to homothallism.</title>
        <authorList>
            <person name="Yamamoto K."/>
            <person name="Hamaji T."/>
            <person name="Kawai-Toyooka H."/>
            <person name="Matsuzaki R."/>
            <person name="Takahashi F."/>
            <person name="Nishimura Y."/>
            <person name="Kawachi M."/>
            <person name="Noguchi H."/>
            <person name="Minakuchi Y."/>
            <person name="Umen J.G."/>
            <person name="Toyoda A."/>
            <person name="Nozaki H."/>
        </authorList>
    </citation>
    <scope>NUCLEOTIDE SEQUENCE</scope>
    <source>
        <strain evidence="2">NIES-3785</strain>
    </source>
</reference>
<feature type="region of interest" description="Disordered" evidence="1">
    <location>
        <begin position="1"/>
        <end position="43"/>
    </location>
</feature>